<accession>A0ACB5TIE1</accession>
<dbReference type="Proteomes" id="UP001165101">
    <property type="component" value="Unassembled WGS sequence"/>
</dbReference>
<keyword evidence="2" id="KW-1185">Reference proteome</keyword>
<evidence type="ECO:0000313" key="2">
    <source>
        <dbReference type="Proteomes" id="UP001165101"/>
    </source>
</evidence>
<dbReference type="EMBL" id="BSXV01000361">
    <property type="protein sequence ID" value="GME88778.1"/>
    <property type="molecule type" value="Genomic_DNA"/>
</dbReference>
<protein>
    <submittedName>
        <fullName evidence="1">Unnamed protein product</fullName>
    </submittedName>
</protein>
<evidence type="ECO:0000313" key="1">
    <source>
        <dbReference type="EMBL" id="GME88778.1"/>
    </source>
</evidence>
<comment type="caution">
    <text evidence="1">The sequence shown here is derived from an EMBL/GenBank/DDBJ whole genome shotgun (WGS) entry which is preliminary data.</text>
</comment>
<name>A0ACB5TIE1_CANBO</name>
<gene>
    <name evidence="1" type="ORF">Cboi01_000108000</name>
</gene>
<organism evidence="1 2">
    <name type="scientific">Candida boidinii</name>
    <name type="common">Yeast</name>
    <dbReference type="NCBI Taxonomy" id="5477"/>
    <lineage>
        <taxon>Eukaryota</taxon>
        <taxon>Fungi</taxon>
        <taxon>Dikarya</taxon>
        <taxon>Ascomycota</taxon>
        <taxon>Saccharomycotina</taxon>
        <taxon>Pichiomycetes</taxon>
        <taxon>Pichiales</taxon>
        <taxon>Pichiaceae</taxon>
        <taxon>Ogataea</taxon>
        <taxon>Ogataea/Candida clade</taxon>
    </lineage>
</organism>
<sequence length="692" mass="82742">MEVAVVHLTRMKTHMIKRNNNHRQQQQQQQQLSRKFPVWERSHKILSEDDTNLPEWDKLISYIEELVSNNSNIFDLKLKNLLHKEFNKLLTRFPLLVDYWKKYVAIEYTLNGLDASLKILETSLNSFPNSLELWLDYMSIITSNNTHDSESIRVLYKDAINKTGRQFLSHPIWDSYLDWELKESGENSNEYINIILKVIRIPLHQYAKYFQIFYKLKDNFTIEDLISKDQLIDLRNEDSNELKSDSELINIYFDRIFTKIENGTNTRWEFESKLNKQHFDLNLVPYDEIINWENYLNFEEKEFAKESENNNISNIEQVKSLYERSLIPLAINENLWIKYVNWLIKIYKSNNIENQIITKDYIKSIFKRGCDSFIPIDQNKLRYKFGKFCEICKDYEESDSIYYNIIKRFPSEYEPVSQIFKSFLRRKNETICIKNSKIIINNFQIKITTNKEIKSSSSSSSSSNSKHRDVIEAKHTESIIPDSDFKKLSSYLNERNISQLIVEISKILWIRQRKVKETRDFLVLFFKEQFIKSSITYWNFFFKFELQQRNKKNLTNIINYIKLYSNLPISIINNLIKLYIEFLFKNSNKLELFNISREIERMLLEIDDESSTNMKRFLKTRLDSGRDEEVTNKRLIKENGHPGISVEFKPRIVNALNFTDPIKFNENPVSIPYFTNVEKATLPIHYPTMEKE</sequence>
<reference evidence="1" key="1">
    <citation type="submission" date="2023-04" db="EMBL/GenBank/DDBJ databases">
        <title>Candida boidinii NBRC 1967.</title>
        <authorList>
            <person name="Ichikawa N."/>
            <person name="Sato H."/>
            <person name="Tonouchi N."/>
        </authorList>
    </citation>
    <scope>NUCLEOTIDE SEQUENCE</scope>
    <source>
        <strain evidence="1">NBRC 1967</strain>
    </source>
</reference>
<proteinExistence type="predicted"/>